<evidence type="ECO:0000313" key="2">
    <source>
        <dbReference type="Proteomes" id="UP000053257"/>
    </source>
</evidence>
<proteinExistence type="predicted"/>
<dbReference type="AlphaFoldDB" id="A0A0C3NLN8"/>
<dbReference type="HOGENOM" id="CLU_2484089_0_0_1"/>
<dbReference type="EMBL" id="KN840530">
    <property type="protein sequence ID" value="KIP05939.1"/>
    <property type="molecule type" value="Genomic_DNA"/>
</dbReference>
<gene>
    <name evidence="1" type="ORF">PHLGIDRAFT_19575</name>
</gene>
<name>A0A0C3NLN8_PHLG1</name>
<keyword evidence="2" id="KW-1185">Reference proteome</keyword>
<organism evidence="1 2">
    <name type="scientific">Phlebiopsis gigantea (strain 11061_1 CR5-6)</name>
    <name type="common">White-rot fungus</name>
    <name type="synonym">Peniophora gigantea</name>
    <dbReference type="NCBI Taxonomy" id="745531"/>
    <lineage>
        <taxon>Eukaryota</taxon>
        <taxon>Fungi</taxon>
        <taxon>Dikarya</taxon>
        <taxon>Basidiomycota</taxon>
        <taxon>Agaricomycotina</taxon>
        <taxon>Agaricomycetes</taxon>
        <taxon>Polyporales</taxon>
        <taxon>Phanerochaetaceae</taxon>
        <taxon>Phlebiopsis</taxon>
    </lineage>
</organism>
<evidence type="ECO:0000313" key="1">
    <source>
        <dbReference type="EMBL" id="KIP05939.1"/>
    </source>
</evidence>
<accession>A0A0C3NLN8</accession>
<protein>
    <submittedName>
        <fullName evidence="1">Uncharacterized protein</fullName>
    </submittedName>
</protein>
<reference evidence="1 2" key="1">
    <citation type="journal article" date="2014" name="PLoS Genet.">
        <title>Analysis of the Phlebiopsis gigantea genome, transcriptome and secretome provides insight into its pioneer colonization strategies of wood.</title>
        <authorList>
            <person name="Hori C."/>
            <person name="Ishida T."/>
            <person name="Igarashi K."/>
            <person name="Samejima M."/>
            <person name="Suzuki H."/>
            <person name="Master E."/>
            <person name="Ferreira P."/>
            <person name="Ruiz-Duenas F.J."/>
            <person name="Held B."/>
            <person name="Canessa P."/>
            <person name="Larrondo L.F."/>
            <person name="Schmoll M."/>
            <person name="Druzhinina I.S."/>
            <person name="Kubicek C.P."/>
            <person name="Gaskell J.A."/>
            <person name="Kersten P."/>
            <person name="St John F."/>
            <person name="Glasner J."/>
            <person name="Sabat G."/>
            <person name="Splinter BonDurant S."/>
            <person name="Syed K."/>
            <person name="Yadav J."/>
            <person name="Mgbeahuruike A.C."/>
            <person name="Kovalchuk A."/>
            <person name="Asiegbu F.O."/>
            <person name="Lackner G."/>
            <person name="Hoffmeister D."/>
            <person name="Rencoret J."/>
            <person name="Gutierrez A."/>
            <person name="Sun H."/>
            <person name="Lindquist E."/>
            <person name="Barry K."/>
            <person name="Riley R."/>
            <person name="Grigoriev I.V."/>
            <person name="Henrissat B."/>
            <person name="Kues U."/>
            <person name="Berka R.M."/>
            <person name="Martinez A.T."/>
            <person name="Covert S.F."/>
            <person name="Blanchette R.A."/>
            <person name="Cullen D."/>
        </authorList>
    </citation>
    <scope>NUCLEOTIDE SEQUENCE [LARGE SCALE GENOMIC DNA]</scope>
    <source>
        <strain evidence="1 2">11061_1 CR5-6</strain>
    </source>
</reference>
<sequence length="87" mass="9627">MASLAFSLYYLAPPIVSLVNVTRTWTWTYPPHSPTPFITSIPTPTPIPIQLSSPSLAMDNHVILFVYCYSTPPSVSSSLPPMTYPRT</sequence>
<dbReference type="Proteomes" id="UP000053257">
    <property type="component" value="Unassembled WGS sequence"/>
</dbReference>